<dbReference type="EMBL" id="CAXAMM010041839">
    <property type="protein sequence ID" value="CAK9101481.1"/>
    <property type="molecule type" value="Genomic_DNA"/>
</dbReference>
<evidence type="ECO:0000256" key="2">
    <source>
        <dbReference type="SAM" id="SignalP"/>
    </source>
</evidence>
<evidence type="ECO:0000256" key="1">
    <source>
        <dbReference type="SAM" id="MobiDB-lite"/>
    </source>
</evidence>
<feature type="signal peptide" evidence="2">
    <location>
        <begin position="1"/>
        <end position="31"/>
    </location>
</feature>
<dbReference type="InterPro" id="IPR036400">
    <property type="entry name" value="Cyt_B5-like_heme/steroid_sf"/>
</dbReference>
<dbReference type="Gene3D" id="3.10.120.10">
    <property type="entry name" value="Cytochrome b5-like heme/steroid binding domain"/>
    <property type="match status" value="1"/>
</dbReference>
<keyword evidence="2" id="KW-0732">Signal</keyword>
<dbReference type="SUPFAM" id="SSF55856">
    <property type="entry name" value="Cytochrome b5-like heme/steroid binding domain"/>
    <property type="match status" value="1"/>
</dbReference>
<dbReference type="Proteomes" id="UP001642464">
    <property type="component" value="Unassembled WGS sequence"/>
</dbReference>
<feature type="region of interest" description="Disordered" evidence="1">
    <location>
        <begin position="43"/>
        <end position="68"/>
    </location>
</feature>
<dbReference type="InterPro" id="IPR014917">
    <property type="entry name" value="DUF1800"/>
</dbReference>
<comment type="caution">
    <text evidence="3">The sequence shown here is derived from an EMBL/GenBank/DDBJ whole genome shotgun (WGS) entry which is preliminary data.</text>
</comment>
<accession>A0ABP0RQI9</accession>
<gene>
    <name evidence="3" type="ORF">SCF082_LOCUS47456</name>
</gene>
<protein>
    <submittedName>
        <fullName evidence="3">STI1-like protein</fullName>
    </submittedName>
</protein>
<feature type="compositionally biased region" description="Low complexity" evidence="1">
    <location>
        <begin position="49"/>
        <end position="68"/>
    </location>
</feature>
<sequence length="806" mass="89360">STSRMNMAERTGCLLRGVLAVGLLTLALVLTGCTDDAAEVNSGTDGFLTTTRAGTTSTTSPGPTTPPVTTWARSDSLDAQFLIQATFGPTRSSLADLKTDQGYEEWILRQMSLDASSLRSYYRSRVNPSGPEPSVIPKSVIPRAACEQGSRWSNVAFDQRDVALPVVATGAEIFVNGKLRTKLDPGLQKNNLSMPMTCTNEEFSWWSTQTCPTYTMRPWHCGGSPEYWIPEKRCQQSCWDAGYPYDGDDCSVGWPSFMMTGYVCAVDEAASVGGLVFFSTSQDCQSLVPMRIPAIWLDGLSDTDFSRFDFVRPHIIVLASSPTSCTYGDWIQVNGSAYRHDPRLKLVDATTAEQETCVAVPSSMFNLEQCKVQTDRLCEVSRATSNTVNLTADVLERISSYGRYVFEIAGLQTSASPCSTLSRWKECTSCTTSALSTADKSLIVSALESSEGSLRDVYVPCTSVSANAVVSLSNGELFQHVHIHEGNIYDFTDWALEHPGGQNAITKWTTNGFKLQYPASHPMDRFQTHLSKLQYIGKSGEQIRYHSLPTTLKTEALALELANATVKSYSLACPSPGETASVPRLGHDAHFWSINRFFGPQEIDFDFDFPSGSDELSKDWKSHLTKLNMWIGHVMSSSDQLRQRMAWALSQVLVVGTGGFVYGRESELWTNYYDILARKAFGNYLDLLKEVTFSPLMAEYLSFLRNSAYDHDQNYPDENYAREVMQLFTIGTVKLNLDGSKALDGNGNPIPTYNNEDIMTFARVFTGLDRQLPRANFEEVPSTNGANLVDSTQMIERWHDSYPKQD</sequence>
<reference evidence="3 4" key="1">
    <citation type="submission" date="2024-02" db="EMBL/GenBank/DDBJ databases">
        <authorList>
            <person name="Chen Y."/>
            <person name="Shah S."/>
            <person name="Dougan E. K."/>
            <person name="Thang M."/>
            <person name="Chan C."/>
        </authorList>
    </citation>
    <scope>NUCLEOTIDE SEQUENCE [LARGE SCALE GENOMIC DNA]</scope>
</reference>
<organism evidence="3 4">
    <name type="scientific">Durusdinium trenchii</name>
    <dbReference type="NCBI Taxonomy" id="1381693"/>
    <lineage>
        <taxon>Eukaryota</taxon>
        <taxon>Sar</taxon>
        <taxon>Alveolata</taxon>
        <taxon>Dinophyceae</taxon>
        <taxon>Suessiales</taxon>
        <taxon>Symbiodiniaceae</taxon>
        <taxon>Durusdinium</taxon>
    </lineage>
</organism>
<keyword evidence="4" id="KW-1185">Reference proteome</keyword>
<name>A0ABP0RQI9_9DINO</name>
<proteinExistence type="predicted"/>
<evidence type="ECO:0000313" key="3">
    <source>
        <dbReference type="EMBL" id="CAK9101481.1"/>
    </source>
</evidence>
<feature type="chain" id="PRO_5047160577" evidence="2">
    <location>
        <begin position="32"/>
        <end position="806"/>
    </location>
</feature>
<feature type="non-terminal residue" evidence="3">
    <location>
        <position position="1"/>
    </location>
</feature>
<dbReference type="Pfam" id="PF08811">
    <property type="entry name" value="DUF1800"/>
    <property type="match status" value="1"/>
</dbReference>
<feature type="non-terminal residue" evidence="3">
    <location>
        <position position="806"/>
    </location>
</feature>
<evidence type="ECO:0000313" key="4">
    <source>
        <dbReference type="Proteomes" id="UP001642464"/>
    </source>
</evidence>